<evidence type="ECO:0000256" key="6">
    <source>
        <dbReference type="ARBA" id="ARBA00022884"/>
    </source>
</evidence>
<dbReference type="CDD" id="cd07714">
    <property type="entry name" value="RNaseJ_MBL-fold"/>
    <property type="match status" value="1"/>
</dbReference>
<keyword evidence="1" id="KW-0540">Nuclease</keyword>
<dbReference type="Gene3D" id="3.60.15.10">
    <property type="entry name" value="Ribonuclease Z/Hydroxyacylglutathione hydrolase-like"/>
    <property type="match status" value="1"/>
</dbReference>
<dbReference type="InterPro" id="IPR041636">
    <property type="entry name" value="RNase_J_C"/>
</dbReference>
<evidence type="ECO:0000256" key="4">
    <source>
        <dbReference type="ARBA" id="ARBA00022833"/>
    </source>
</evidence>
<dbReference type="Pfam" id="PF07521">
    <property type="entry name" value="RMMBL"/>
    <property type="match status" value="1"/>
</dbReference>
<dbReference type="Gene3D" id="3.10.20.580">
    <property type="match status" value="1"/>
</dbReference>
<evidence type="ECO:0000256" key="2">
    <source>
        <dbReference type="ARBA" id="ARBA00022723"/>
    </source>
</evidence>
<name>A0A916U2N6_9HYPH</name>
<reference evidence="8" key="2">
    <citation type="submission" date="2020-09" db="EMBL/GenBank/DDBJ databases">
        <authorList>
            <person name="Sun Q."/>
            <person name="Zhou Y."/>
        </authorList>
    </citation>
    <scope>NUCLEOTIDE SEQUENCE</scope>
    <source>
        <strain evidence="8">CGMCC 1.12919</strain>
    </source>
</reference>
<dbReference type="InterPro" id="IPR036866">
    <property type="entry name" value="RibonucZ/Hydroxyglut_hydro"/>
</dbReference>
<dbReference type="GO" id="GO:0003723">
    <property type="term" value="F:RNA binding"/>
    <property type="evidence" value="ECO:0007669"/>
    <property type="project" value="UniProtKB-KW"/>
</dbReference>
<dbReference type="InterPro" id="IPR001279">
    <property type="entry name" value="Metallo-B-lactamas"/>
</dbReference>
<dbReference type="SMART" id="SM00849">
    <property type="entry name" value="Lactamase_B"/>
    <property type="match status" value="1"/>
</dbReference>
<dbReference type="SUPFAM" id="SSF56281">
    <property type="entry name" value="Metallo-hydrolase/oxidoreductase"/>
    <property type="match status" value="1"/>
</dbReference>
<gene>
    <name evidence="8" type="ORF">GCM10010994_13900</name>
</gene>
<dbReference type="GO" id="GO:0004527">
    <property type="term" value="F:exonuclease activity"/>
    <property type="evidence" value="ECO:0007669"/>
    <property type="project" value="UniProtKB-KW"/>
</dbReference>
<dbReference type="InterPro" id="IPR042173">
    <property type="entry name" value="RNase_J_2"/>
</dbReference>
<dbReference type="Gene3D" id="3.40.50.10710">
    <property type="entry name" value="Metallo-hydrolase/oxidoreductase"/>
    <property type="match status" value="1"/>
</dbReference>
<evidence type="ECO:0000256" key="5">
    <source>
        <dbReference type="ARBA" id="ARBA00022839"/>
    </source>
</evidence>
<comment type="caution">
    <text evidence="8">The sequence shown here is derived from an EMBL/GenBank/DDBJ whole genome shotgun (WGS) entry which is preliminary data.</text>
</comment>
<organism evidence="8 9">
    <name type="scientific">Chelatococcus reniformis</name>
    <dbReference type="NCBI Taxonomy" id="1494448"/>
    <lineage>
        <taxon>Bacteria</taxon>
        <taxon>Pseudomonadati</taxon>
        <taxon>Pseudomonadota</taxon>
        <taxon>Alphaproteobacteria</taxon>
        <taxon>Hyphomicrobiales</taxon>
        <taxon>Chelatococcaceae</taxon>
        <taxon>Chelatococcus</taxon>
    </lineage>
</organism>
<accession>A0A916U2N6</accession>
<dbReference type="Pfam" id="PF00753">
    <property type="entry name" value="Lactamase_B"/>
    <property type="match status" value="1"/>
</dbReference>
<keyword evidence="6" id="KW-0694">RNA-binding</keyword>
<dbReference type="Proteomes" id="UP000637002">
    <property type="component" value="Unassembled WGS sequence"/>
</dbReference>
<evidence type="ECO:0000256" key="3">
    <source>
        <dbReference type="ARBA" id="ARBA00022801"/>
    </source>
</evidence>
<dbReference type="PANTHER" id="PTHR43694:SF1">
    <property type="entry name" value="RIBONUCLEASE J"/>
    <property type="match status" value="1"/>
</dbReference>
<keyword evidence="9" id="KW-1185">Reference proteome</keyword>
<keyword evidence="2" id="KW-0479">Metal-binding</keyword>
<proteinExistence type="predicted"/>
<sequence length="557" mass="59911">MTAPHDSLVFVPLGGLGEIGLNAALYGFGPRANRQWILVDCGVSFAQQEHMPGIDLIYPDLGFLEAKRSNLLGIIITHAHEDHIGALVELWPRLKAPVYATPFALGLLEARRLSEPNAPKIPLKEVRQGGNLTLGPFDIEFVAMSHSIPESNALAIRTPLGLVVHSGDWKLDPTPVVGQPTDEERLRALGDEGVLALISDSTNVVREGVSPSEQEVGKALADVIRESPQRVCVTAFASNVARIRSVAEAAAACGREVVVVGRGMERVIEVAEECGYLSGLPPFRSPESFGYLPRDKVVALLTGSQGEPRAALSRIATDDHPAIGLSPGDRVVFSSRTIPGNERAVGEIINSLVKQGIEVVTDRDHLVHASGHPRRGEMEALYGWLRPRIAVPAHGEALHLTEHAHFASKWGTPRVVRAFNGDMVQLAPETATVVEKVPAGRLFRDGDIVIAAGEPAIAERRRLAFAGIISIAIAVDDRGALIGEPEIAISGLPSKTREGEAMADIVADAVDDAIDNLPRPKRRDPSAFATAVERAVRAEVRQVWGKRPFCHVLVVKD</sequence>
<keyword evidence="5" id="KW-0269">Exonuclease</keyword>
<dbReference type="Pfam" id="PF22505">
    <property type="entry name" value="RNase_J_b_CASP"/>
    <property type="match status" value="1"/>
</dbReference>
<keyword evidence="4" id="KW-0862">Zinc</keyword>
<protein>
    <submittedName>
        <fullName evidence="8">RNase J family beta-CASP ribonuclease</fullName>
    </submittedName>
</protein>
<dbReference type="EMBL" id="BMGG01000002">
    <property type="protein sequence ID" value="GGC56207.1"/>
    <property type="molecule type" value="Genomic_DNA"/>
</dbReference>
<dbReference type="RefSeq" id="WP_188608403.1">
    <property type="nucleotide sequence ID" value="NZ_BMGG01000002.1"/>
</dbReference>
<dbReference type="InterPro" id="IPR055132">
    <property type="entry name" value="RNase_J_b_CASP"/>
</dbReference>
<keyword evidence="3" id="KW-0378">Hydrolase</keyword>
<dbReference type="InterPro" id="IPR011108">
    <property type="entry name" value="RMMBL"/>
</dbReference>
<dbReference type="AlphaFoldDB" id="A0A916U2N6"/>
<feature type="domain" description="Metallo-beta-lactamase" evidence="7">
    <location>
        <begin position="20"/>
        <end position="220"/>
    </location>
</feature>
<evidence type="ECO:0000259" key="7">
    <source>
        <dbReference type="SMART" id="SM00849"/>
    </source>
</evidence>
<dbReference type="PANTHER" id="PTHR43694">
    <property type="entry name" value="RIBONUCLEASE J"/>
    <property type="match status" value="1"/>
</dbReference>
<evidence type="ECO:0000256" key="1">
    <source>
        <dbReference type="ARBA" id="ARBA00022722"/>
    </source>
</evidence>
<dbReference type="GO" id="GO:0046872">
    <property type="term" value="F:metal ion binding"/>
    <property type="evidence" value="ECO:0007669"/>
    <property type="project" value="UniProtKB-KW"/>
</dbReference>
<evidence type="ECO:0000313" key="8">
    <source>
        <dbReference type="EMBL" id="GGC56207.1"/>
    </source>
</evidence>
<reference evidence="8" key="1">
    <citation type="journal article" date="2014" name="Int. J. Syst. Evol. Microbiol.">
        <title>Complete genome sequence of Corynebacterium casei LMG S-19264T (=DSM 44701T), isolated from a smear-ripened cheese.</title>
        <authorList>
            <consortium name="US DOE Joint Genome Institute (JGI-PGF)"/>
            <person name="Walter F."/>
            <person name="Albersmeier A."/>
            <person name="Kalinowski J."/>
            <person name="Ruckert C."/>
        </authorList>
    </citation>
    <scope>NUCLEOTIDE SEQUENCE</scope>
    <source>
        <strain evidence="8">CGMCC 1.12919</strain>
    </source>
</reference>
<dbReference type="Pfam" id="PF17770">
    <property type="entry name" value="RNase_J_C"/>
    <property type="match status" value="1"/>
</dbReference>
<evidence type="ECO:0000313" key="9">
    <source>
        <dbReference type="Proteomes" id="UP000637002"/>
    </source>
</evidence>